<keyword evidence="3" id="KW-1185">Reference proteome</keyword>
<comment type="caution">
    <text evidence="2">The sequence shown here is derived from an EMBL/GenBank/DDBJ whole genome shotgun (WGS) entry which is preliminary data.</text>
</comment>
<evidence type="ECO:0000313" key="2">
    <source>
        <dbReference type="EMBL" id="KZZ95179.1"/>
    </source>
</evidence>
<accession>A0A168BDX7</accession>
<dbReference type="VEuPathDB" id="FungiDB:AAP_01667"/>
<dbReference type="InterPro" id="IPR015943">
    <property type="entry name" value="WD40/YVTN_repeat-like_dom_sf"/>
</dbReference>
<name>A0A168BDX7_9EURO</name>
<evidence type="ECO:0000259" key="1">
    <source>
        <dbReference type="Pfam" id="PF10433"/>
    </source>
</evidence>
<reference evidence="2 3" key="1">
    <citation type="journal article" date="2016" name="Genome Biol. Evol.">
        <title>Divergent and convergent evolution of fungal pathogenicity.</title>
        <authorList>
            <person name="Shang Y."/>
            <person name="Xiao G."/>
            <person name="Zheng P."/>
            <person name="Cen K."/>
            <person name="Zhan S."/>
            <person name="Wang C."/>
        </authorList>
    </citation>
    <scope>NUCLEOTIDE SEQUENCE [LARGE SCALE GENOMIC DNA]</scope>
    <source>
        <strain evidence="2 3">ARSEF 7405</strain>
    </source>
</reference>
<dbReference type="Gene3D" id="2.130.10.10">
    <property type="entry name" value="YVTN repeat-like/Quinoprotein amine dehydrogenase"/>
    <property type="match status" value="2"/>
</dbReference>
<protein>
    <submittedName>
        <fullName evidence="2">Thermotolerance protein</fullName>
    </submittedName>
</protein>
<dbReference type="InterPro" id="IPR018846">
    <property type="entry name" value="Beta-prop_RSE1/DDB1/CPSF1_1st"/>
</dbReference>
<dbReference type="Proteomes" id="UP000242877">
    <property type="component" value="Unassembled WGS sequence"/>
</dbReference>
<dbReference type="EMBL" id="AZGZ01000005">
    <property type="protein sequence ID" value="KZZ95179.1"/>
    <property type="molecule type" value="Genomic_DNA"/>
</dbReference>
<dbReference type="Pfam" id="PF10433">
    <property type="entry name" value="Beta-prop_RSE1_1st"/>
    <property type="match status" value="1"/>
</dbReference>
<dbReference type="OrthoDB" id="4206603at2759"/>
<sequence length="1318" mass="146263">MSVPIMTFNHETWHEPRIPYHDIIEGQRSQSTHQDTDAATYKKAITASQKITGVLTRTVAASPIIRYVIPATLWDREHCRDTIFVGETFFSIKAFVSDVANAGHLEDVITKYDFNGTRIMSAKVLGAPSNATLEEAPSDNEDNMLAKGWPSNVLVLALSSCEILFIKGAHRDGPRSTFSTMSKALPSNISRLERYGQFMAVDPLSRCMAISAPQNFFGIMILKPYDEIESSREKGKMELISEERYFRIDGTILAMEFLCPPRRLSDTAILALLVFRDGHVLTHHIYTFRLDKGLSMIARTTRELTTYPTGYYDPAPAPPIPIMMIPVTLPASYILATPMKAVLYKDVLSESPPIANELVPPNSRWVAWARPHRMGKWNTRHDDVYVCSDDGQLLFLSIDRLGDFTITPVDTIGTTLDTAFGILDVGEEKQDGDILVTAGSMGEGALFIAPARSSIKVVQRLPNWGPVCDCLMIPSKLPEIRYTGISYEPQPRNRLFTCASNGDCRGSLTEIRHGVEAKIGFEIECGEMYPRNVFVLPELGVAAQGIYMMITELVGSTLLYISATGDEARVVEEEESGLDLKAETITAGVTAGGILMHVTENEIRMTRMKEGEKPGLHYAEPRIIAASICLGDSVAFAMRDDATGTVVVEVREVDVGCDTLTLNEPIVGPLTLKWEPVSIAAEYICERLWLFMGTTDGRLMITSSDRLDNWMEVAVKPPGEDDANVVESIKVVKPHTFDSQIIVLCGLRCGWIVPFQLEASTAPDLNITGLDPWKFGETSAQLGGFEQNQTFAIVTCGTKIWRMEWLMLEKDKPTFVVEPIWVTDQNNPAFECPPVFASALISIGRYAGAPNAMLDGSLVVCTADHLMVCNMSATSKIVPRTVFLPGSPEKMIYSPRLNRIVVASSVRERKLDAGHVLSWTRPQIDFLDPDTTEAFCFEVQSDETSHTFAESEVPKLRGAAGEKVTALLEWTFKFGEMSYTFVVLATQTPFVSDKEGRLRGYLHFLRARFSPKHSKEVESIAKHRLAFEQPVRCCHPYGDSGLLVSYGKVVRLVVLDQQTRHFLPGPEFALESEAVSVSEENGLIYIMTSRSSLLVLAEHGQGSGQLRLLAQAGCDKAGLDHILFGNLPIILSSHRGGNVIGYAKRERYHPVYKMVNSVFAANLASSVRYFRDLPPAYSKTQACGVALDGTVFRFAALDERQWRLLKFLQNLYTTDTATSPRGSRQTDLLSDSIGKKENLHVDGDTLSKLVDKGTDYLRNKVGSPASTRDGDSIMSDDSDVHRLARRFEELAGPLFPDPKDTDLYRTVMVWVRDLVQVR</sequence>
<evidence type="ECO:0000313" key="3">
    <source>
        <dbReference type="Proteomes" id="UP000242877"/>
    </source>
</evidence>
<feature type="domain" description="RSE1/DDB1/CPSF1 first beta-propeller" evidence="1">
    <location>
        <begin position="65"/>
        <end position="461"/>
    </location>
</feature>
<organism evidence="2 3">
    <name type="scientific">Ascosphaera apis ARSEF 7405</name>
    <dbReference type="NCBI Taxonomy" id="392613"/>
    <lineage>
        <taxon>Eukaryota</taxon>
        <taxon>Fungi</taxon>
        <taxon>Dikarya</taxon>
        <taxon>Ascomycota</taxon>
        <taxon>Pezizomycotina</taxon>
        <taxon>Eurotiomycetes</taxon>
        <taxon>Eurotiomycetidae</taxon>
        <taxon>Onygenales</taxon>
        <taxon>Ascosphaeraceae</taxon>
        <taxon>Ascosphaera</taxon>
    </lineage>
</organism>
<dbReference type="PANTHER" id="PTHR10644">
    <property type="entry name" value="DNA REPAIR/RNA PROCESSING CPSF FAMILY"/>
    <property type="match status" value="1"/>
</dbReference>
<dbReference type="InterPro" id="IPR050358">
    <property type="entry name" value="RSE1/DDB1/CFT1"/>
</dbReference>
<dbReference type="GO" id="GO:0006397">
    <property type="term" value="P:mRNA processing"/>
    <property type="evidence" value="ECO:0007669"/>
    <property type="project" value="UniProtKB-KW"/>
</dbReference>
<proteinExistence type="predicted"/>
<gene>
    <name evidence="2" type="ORF">AAP_01667</name>
</gene>